<dbReference type="PANTHER" id="PTHR21666">
    <property type="entry name" value="PEPTIDASE-RELATED"/>
    <property type="match status" value="1"/>
</dbReference>
<keyword evidence="4" id="KW-1185">Reference proteome</keyword>
<dbReference type="InterPro" id="IPR011055">
    <property type="entry name" value="Dup_hybrid_motif"/>
</dbReference>
<gene>
    <name evidence="3" type="ORF">BCR15_06720</name>
</gene>
<dbReference type="GO" id="GO:0004222">
    <property type="term" value="F:metalloendopeptidase activity"/>
    <property type="evidence" value="ECO:0007669"/>
    <property type="project" value="TreeGrafter"/>
</dbReference>
<evidence type="ECO:0000259" key="2">
    <source>
        <dbReference type="Pfam" id="PF01551"/>
    </source>
</evidence>
<reference evidence="4" key="1">
    <citation type="submission" date="2016-07" db="EMBL/GenBank/DDBJ databases">
        <authorList>
            <person name="Florea S."/>
            <person name="Webb J.S."/>
            <person name="Jaromczyk J."/>
            <person name="Schardl C.L."/>
        </authorList>
    </citation>
    <scope>NUCLEOTIDE SEQUENCE [LARGE SCALE GENOMIC DNA]</scope>
    <source>
        <strain evidence="4">IPBSL-7</strain>
    </source>
</reference>
<dbReference type="CDD" id="cd12797">
    <property type="entry name" value="M23_peptidase"/>
    <property type="match status" value="1"/>
</dbReference>
<dbReference type="RefSeq" id="WP_068752083.1">
    <property type="nucleotide sequence ID" value="NZ_LR214441.1"/>
</dbReference>
<protein>
    <recommendedName>
        <fullName evidence="2">M23ase beta-sheet core domain-containing protein</fullName>
    </recommendedName>
</protein>
<accession>A0A1C0AK83</accession>
<dbReference type="AlphaFoldDB" id="A0A1C0AK83"/>
<feature type="domain" description="M23ase beta-sheet core" evidence="2">
    <location>
        <begin position="369"/>
        <end position="467"/>
    </location>
</feature>
<sequence length="473" mass="49924">MNRDLPPRPVTSRPLTGRFARGIAATVAALSLVTAFGVPAGADELDDRKSQLQQEMAAQSDAVEDANADLSAAVGRHNEAKANLAAAEAKLAKAEAAERDAQALDELRAAELEAAEIALRKAEADVAAALAALESVNRRINEEVLVTTQQSDGLLNLALLFTDVTTSNLNQRAQLAQTLFDSSAKQLDELEMRRLALEDAQAAADAARDTANAAREAAAEQLRARKAAADEAAALRTEVARLVEEAAAAQQAAQGELAAEEARQAALQQEAASVEARIQARIAAAKKAAAEKAAREKAAREKAARDAAAKAAADKAAAAKAAATTSRSTSTVSRPAVAAPTSRFLMPVGARITSRYGMRLHPVLGYWKLHDGTDFGASCGTPIRAAEDGVVSERYYNSGYGNRLMIDHGLLDGDYVTTGYNHASRYTVRVGQRVSRGQVIGYVGNTGYSTGCHLHLMVWEDGSVVNPLAKWFG</sequence>
<name>A0A1C0AK83_9ACTN</name>
<evidence type="ECO:0000313" key="4">
    <source>
        <dbReference type="Proteomes" id="UP000093501"/>
    </source>
</evidence>
<dbReference type="EMBL" id="MBQD01000023">
    <property type="protein sequence ID" value="OCL32977.1"/>
    <property type="molecule type" value="Genomic_DNA"/>
</dbReference>
<dbReference type="Proteomes" id="UP000093501">
    <property type="component" value="Unassembled WGS sequence"/>
</dbReference>
<keyword evidence="1" id="KW-0732">Signal</keyword>
<organism evidence="3 4">
    <name type="scientific">Tessaracoccus lapidicaptus</name>
    <dbReference type="NCBI Taxonomy" id="1427523"/>
    <lineage>
        <taxon>Bacteria</taxon>
        <taxon>Bacillati</taxon>
        <taxon>Actinomycetota</taxon>
        <taxon>Actinomycetes</taxon>
        <taxon>Propionibacteriales</taxon>
        <taxon>Propionibacteriaceae</taxon>
        <taxon>Tessaracoccus</taxon>
    </lineage>
</organism>
<evidence type="ECO:0000256" key="1">
    <source>
        <dbReference type="ARBA" id="ARBA00022729"/>
    </source>
</evidence>
<proteinExistence type="predicted"/>
<comment type="caution">
    <text evidence="3">The sequence shown here is derived from an EMBL/GenBank/DDBJ whole genome shotgun (WGS) entry which is preliminary data.</text>
</comment>
<dbReference type="Pfam" id="PF01551">
    <property type="entry name" value="Peptidase_M23"/>
    <property type="match status" value="1"/>
</dbReference>
<dbReference type="PANTHER" id="PTHR21666:SF289">
    <property type="entry name" value="L-ALA--D-GLU ENDOPEPTIDASE"/>
    <property type="match status" value="1"/>
</dbReference>
<dbReference type="InterPro" id="IPR016047">
    <property type="entry name" value="M23ase_b-sheet_dom"/>
</dbReference>
<dbReference type="Gene3D" id="2.70.70.10">
    <property type="entry name" value="Glucose Permease (Domain IIA)"/>
    <property type="match status" value="1"/>
</dbReference>
<dbReference type="InterPro" id="IPR050570">
    <property type="entry name" value="Cell_wall_metabolism_enzyme"/>
</dbReference>
<dbReference type="SUPFAM" id="SSF51261">
    <property type="entry name" value="Duplicated hybrid motif"/>
    <property type="match status" value="1"/>
</dbReference>
<evidence type="ECO:0000313" key="3">
    <source>
        <dbReference type="EMBL" id="OCL32977.1"/>
    </source>
</evidence>